<feature type="region of interest" description="Disordered" evidence="6">
    <location>
        <begin position="1"/>
        <end position="54"/>
    </location>
</feature>
<dbReference type="InterPro" id="IPR036638">
    <property type="entry name" value="HLH_DNA-bd_sf"/>
</dbReference>
<keyword evidence="4" id="KW-0804">Transcription</keyword>
<evidence type="ECO:0000256" key="6">
    <source>
        <dbReference type="SAM" id="MobiDB-lite"/>
    </source>
</evidence>
<sequence length="293" mass="33344">MNSERKKSTGSISSDMSSTRQRTSSYPNGISFSNSMDESQHRELAYMEKRSAHNALERQRREGLNSKYQELAHVLPTLQEVKRPSKNMIVTKSLEFVSKAKEREDEYKDELKALQKEHAQLQRQAKLTKSRKDKQRQKKSGLQPILPVNASSSSGLKPQVRDLSPVLSQKRQREPESETVQKRAKPDTRRSSASSSCATVQSAVQTADRSVHSYTSSVGDEQLYYAPQDPSYTPVVYSSSPVQVTSIPAIRMPVVHTGTHQQQQQQQLLDLDMFLQNENTFDDSNHLWNYPPY</sequence>
<dbReference type="PROSITE" id="PS50888">
    <property type="entry name" value="BHLH"/>
    <property type="match status" value="1"/>
</dbReference>
<proteinExistence type="predicted"/>
<comment type="caution">
    <text evidence="8">The sequence shown here is derived from an EMBL/GenBank/DDBJ whole genome shotgun (WGS) entry which is preliminary data.</text>
</comment>
<dbReference type="Proteomes" id="UP000717996">
    <property type="component" value="Unassembled WGS sequence"/>
</dbReference>
<protein>
    <recommendedName>
        <fullName evidence="7">BHLH domain-containing protein</fullName>
    </recommendedName>
</protein>
<dbReference type="PANTHER" id="PTHR10328">
    <property type="entry name" value="PROTEIN MAX MYC-ASSOCIATED FACTOR X"/>
    <property type="match status" value="1"/>
</dbReference>
<feature type="compositionally biased region" description="Low complexity" evidence="6">
    <location>
        <begin position="191"/>
        <end position="205"/>
    </location>
</feature>
<evidence type="ECO:0000256" key="3">
    <source>
        <dbReference type="ARBA" id="ARBA00023159"/>
    </source>
</evidence>
<feature type="compositionally biased region" description="Polar residues" evidence="6">
    <location>
        <begin position="19"/>
        <end position="37"/>
    </location>
</feature>
<evidence type="ECO:0000259" key="7">
    <source>
        <dbReference type="PROSITE" id="PS50888"/>
    </source>
</evidence>
<feature type="compositionally biased region" description="Basic residues" evidence="6">
    <location>
        <begin position="126"/>
        <end position="139"/>
    </location>
</feature>
<keyword evidence="1" id="KW-0805">Transcription regulation</keyword>
<feature type="compositionally biased region" description="Basic and acidic residues" evidence="6">
    <location>
        <begin position="38"/>
        <end position="54"/>
    </location>
</feature>
<dbReference type="EMBL" id="JAANIT010001130">
    <property type="protein sequence ID" value="KAG1542044.1"/>
    <property type="molecule type" value="Genomic_DNA"/>
</dbReference>
<feature type="region of interest" description="Disordered" evidence="6">
    <location>
        <begin position="118"/>
        <end position="210"/>
    </location>
</feature>
<name>A0A9P7C9R9_RHIOR</name>
<evidence type="ECO:0000256" key="2">
    <source>
        <dbReference type="ARBA" id="ARBA00023125"/>
    </source>
</evidence>
<dbReference type="GO" id="GO:0003677">
    <property type="term" value="F:DNA binding"/>
    <property type="evidence" value="ECO:0007669"/>
    <property type="project" value="UniProtKB-KW"/>
</dbReference>
<evidence type="ECO:0000313" key="8">
    <source>
        <dbReference type="EMBL" id="KAG1542044.1"/>
    </source>
</evidence>
<dbReference type="GO" id="GO:0046983">
    <property type="term" value="F:protein dimerization activity"/>
    <property type="evidence" value="ECO:0007669"/>
    <property type="project" value="InterPro"/>
</dbReference>
<dbReference type="Gene3D" id="4.10.280.10">
    <property type="entry name" value="Helix-loop-helix DNA-binding domain"/>
    <property type="match status" value="1"/>
</dbReference>
<dbReference type="PANTHER" id="PTHR10328:SF3">
    <property type="entry name" value="PROTEIN MAX"/>
    <property type="match status" value="1"/>
</dbReference>
<evidence type="ECO:0000256" key="1">
    <source>
        <dbReference type="ARBA" id="ARBA00023015"/>
    </source>
</evidence>
<evidence type="ECO:0000256" key="5">
    <source>
        <dbReference type="ARBA" id="ARBA00023242"/>
    </source>
</evidence>
<accession>A0A9P7C9R9</accession>
<dbReference type="AlphaFoldDB" id="A0A9P7C9R9"/>
<dbReference type="SUPFAM" id="SSF47459">
    <property type="entry name" value="HLH, helix-loop-helix DNA-binding domain"/>
    <property type="match status" value="1"/>
</dbReference>
<dbReference type="SMART" id="SM00353">
    <property type="entry name" value="HLH"/>
    <property type="match status" value="1"/>
</dbReference>
<dbReference type="GO" id="GO:0090575">
    <property type="term" value="C:RNA polymerase II transcription regulator complex"/>
    <property type="evidence" value="ECO:0007669"/>
    <property type="project" value="TreeGrafter"/>
</dbReference>
<keyword evidence="2" id="KW-0238">DNA-binding</keyword>
<feature type="compositionally biased region" description="Low complexity" evidence="6">
    <location>
        <begin position="9"/>
        <end position="18"/>
    </location>
</feature>
<reference evidence="8" key="1">
    <citation type="journal article" date="2020" name="Microb. Genom.">
        <title>Genetic diversity of clinical and environmental Mucorales isolates obtained from an investigation of mucormycosis cases among solid organ transplant recipients.</title>
        <authorList>
            <person name="Nguyen M.H."/>
            <person name="Kaul D."/>
            <person name="Muto C."/>
            <person name="Cheng S.J."/>
            <person name="Richter R.A."/>
            <person name="Bruno V.M."/>
            <person name="Liu G."/>
            <person name="Beyhan S."/>
            <person name="Sundermann A.J."/>
            <person name="Mounaud S."/>
            <person name="Pasculle A.W."/>
            <person name="Nierman W.C."/>
            <person name="Driscoll E."/>
            <person name="Cumbie R."/>
            <person name="Clancy C.J."/>
            <person name="Dupont C.L."/>
        </authorList>
    </citation>
    <scope>NUCLEOTIDE SEQUENCE</scope>
    <source>
        <strain evidence="8">GL16</strain>
    </source>
</reference>
<keyword evidence="3" id="KW-0010">Activator</keyword>
<evidence type="ECO:0000313" key="9">
    <source>
        <dbReference type="Proteomes" id="UP000717996"/>
    </source>
</evidence>
<dbReference type="OrthoDB" id="8964853at2759"/>
<dbReference type="GO" id="GO:0003700">
    <property type="term" value="F:DNA-binding transcription factor activity"/>
    <property type="evidence" value="ECO:0007669"/>
    <property type="project" value="TreeGrafter"/>
</dbReference>
<organism evidence="8 9">
    <name type="scientific">Rhizopus oryzae</name>
    <name type="common">Mucormycosis agent</name>
    <name type="synonym">Rhizopus arrhizus var. delemar</name>
    <dbReference type="NCBI Taxonomy" id="64495"/>
    <lineage>
        <taxon>Eukaryota</taxon>
        <taxon>Fungi</taxon>
        <taxon>Fungi incertae sedis</taxon>
        <taxon>Mucoromycota</taxon>
        <taxon>Mucoromycotina</taxon>
        <taxon>Mucoromycetes</taxon>
        <taxon>Mucorales</taxon>
        <taxon>Mucorineae</taxon>
        <taxon>Rhizopodaceae</taxon>
        <taxon>Rhizopus</taxon>
    </lineage>
</organism>
<keyword evidence="5" id="KW-0539">Nucleus</keyword>
<dbReference type="GO" id="GO:0045944">
    <property type="term" value="P:positive regulation of transcription by RNA polymerase II"/>
    <property type="evidence" value="ECO:0007669"/>
    <property type="project" value="TreeGrafter"/>
</dbReference>
<gene>
    <name evidence="8" type="ORF">G6F51_007518</name>
</gene>
<evidence type="ECO:0000256" key="4">
    <source>
        <dbReference type="ARBA" id="ARBA00023163"/>
    </source>
</evidence>
<feature type="domain" description="BHLH" evidence="7">
    <location>
        <begin position="48"/>
        <end position="100"/>
    </location>
</feature>
<feature type="compositionally biased region" description="Basic and acidic residues" evidence="6">
    <location>
        <begin position="171"/>
        <end position="190"/>
    </location>
</feature>
<dbReference type="Pfam" id="PF00010">
    <property type="entry name" value="HLH"/>
    <property type="match status" value="1"/>
</dbReference>
<dbReference type="InterPro" id="IPR011598">
    <property type="entry name" value="bHLH_dom"/>
</dbReference>